<proteinExistence type="predicted"/>
<evidence type="ECO:0000313" key="2">
    <source>
        <dbReference type="WBParaSite" id="RSKR_0001005000.1"/>
    </source>
</evidence>
<reference evidence="2" key="1">
    <citation type="submission" date="2016-11" db="UniProtKB">
        <authorList>
            <consortium name="WormBaseParasite"/>
        </authorList>
    </citation>
    <scope>IDENTIFICATION</scope>
    <source>
        <strain evidence="2">KR3021</strain>
    </source>
</reference>
<accession>A0AC35UD96</accession>
<dbReference type="WBParaSite" id="RSKR_0001005000.1">
    <property type="protein sequence ID" value="RSKR_0001005000.1"/>
    <property type="gene ID" value="RSKR_0001005000"/>
</dbReference>
<protein>
    <submittedName>
        <fullName evidence="2">Protein kinase domain-containing protein</fullName>
    </submittedName>
</protein>
<dbReference type="Proteomes" id="UP000095286">
    <property type="component" value="Unplaced"/>
</dbReference>
<evidence type="ECO:0000313" key="1">
    <source>
        <dbReference type="Proteomes" id="UP000095286"/>
    </source>
</evidence>
<name>A0AC35UD96_9BILA</name>
<organism evidence="1 2">
    <name type="scientific">Rhabditophanes sp. KR3021</name>
    <dbReference type="NCBI Taxonomy" id="114890"/>
    <lineage>
        <taxon>Eukaryota</taxon>
        <taxon>Metazoa</taxon>
        <taxon>Ecdysozoa</taxon>
        <taxon>Nematoda</taxon>
        <taxon>Chromadorea</taxon>
        <taxon>Rhabditida</taxon>
        <taxon>Tylenchina</taxon>
        <taxon>Panagrolaimomorpha</taxon>
        <taxon>Strongyloidoidea</taxon>
        <taxon>Alloionematidae</taxon>
        <taxon>Rhabditophanes</taxon>
    </lineage>
</organism>
<sequence>MKASNEGINLNRLLESIKYDTIKIPHRHISQYNYISDIEEGTYGRVTKQCFEDTVIALKEIRLFTNKINLSRLIQEELEIFQMTDHPNIIKLNGLVSGGSQRSIYFEFPFYITTLHTLTNTPQMDDVKLRKSCIKQILQGLEYLDQKQIIHRDLTPFNIFLSEDNGLVIGDFNVSKKITPTNKLSPAKTTLFYKAPEVLFDCKEYDGAVDVWALATIVYEIYNHGKVLFEVDCDIELASLMIKVMGLPTYLDEYRDLDFFKFLTFESSEKTVGIETFVSNEETESQILDLLKSILTFDSKKRPKPSQLLELPYFN</sequence>